<dbReference type="RefSeq" id="WP_176977513.1">
    <property type="nucleotide sequence ID" value="NZ_JABZEO010000012.1"/>
</dbReference>
<reference evidence="1 2" key="1">
    <citation type="submission" date="2020-06" db="EMBL/GenBank/DDBJ databases">
        <title>Whole-genome sequence of Allochromatium humboldtianum DSM 21881, type strain.</title>
        <authorList>
            <person name="Kyndt J.A."/>
            <person name="Meyer T.E."/>
        </authorList>
    </citation>
    <scope>NUCLEOTIDE SEQUENCE [LARGE SCALE GENOMIC DNA]</scope>
    <source>
        <strain evidence="1 2">DSM 21881</strain>
    </source>
</reference>
<comment type="caution">
    <text evidence="1">The sequence shown here is derived from an EMBL/GenBank/DDBJ whole genome shotgun (WGS) entry which is preliminary data.</text>
</comment>
<keyword evidence="2" id="KW-1185">Reference proteome</keyword>
<organism evidence="1 2">
    <name type="scientific">Allochromatium humboldtianum</name>
    <dbReference type="NCBI Taxonomy" id="504901"/>
    <lineage>
        <taxon>Bacteria</taxon>
        <taxon>Pseudomonadati</taxon>
        <taxon>Pseudomonadota</taxon>
        <taxon>Gammaproteobacteria</taxon>
        <taxon>Chromatiales</taxon>
        <taxon>Chromatiaceae</taxon>
        <taxon>Allochromatium</taxon>
    </lineage>
</organism>
<dbReference type="AlphaFoldDB" id="A0A850RMU2"/>
<gene>
    <name evidence="1" type="ORF">HW932_16065</name>
</gene>
<evidence type="ECO:0000313" key="1">
    <source>
        <dbReference type="EMBL" id="NVZ10781.1"/>
    </source>
</evidence>
<dbReference type="EMBL" id="JABZEO010000012">
    <property type="protein sequence ID" value="NVZ10781.1"/>
    <property type="molecule type" value="Genomic_DNA"/>
</dbReference>
<name>A0A850RMU2_9GAMM</name>
<evidence type="ECO:0000313" key="2">
    <source>
        <dbReference type="Proteomes" id="UP000592294"/>
    </source>
</evidence>
<sequence length="160" mass="17257">MSQILRASTEQVAAAREAQSAVKADSSGFMVRAGAVILQTDLLDPATGASSRQRASEAPTPKTLALEFFPDAYVEILVTSESRPTPDTLSINGRVSDSDLSTFSMTLTPESYLMTFSDPHSPYLYRVVGDTETGVGRVTEYDPRNRPPVIHSSPIIPPPD</sequence>
<protein>
    <submittedName>
        <fullName evidence="1">Uncharacterized protein</fullName>
    </submittedName>
</protein>
<accession>A0A850RMU2</accession>
<dbReference type="Proteomes" id="UP000592294">
    <property type="component" value="Unassembled WGS sequence"/>
</dbReference>
<proteinExistence type="predicted"/>